<dbReference type="InterPro" id="IPR030802">
    <property type="entry name" value="Permease_MalE"/>
</dbReference>
<dbReference type="EMBL" id="PEBD01000010">
    <property type="protein sequence ID" value="PHV66078.1"/>
    <property type="molecule type" value="Genomic_DNA"/>
</dbReference>
<dbReference type="GO" id="GO:0005548">
    <property type="term" value="F:phospholipid transporter activity"/>
    <property type="evidence" value="ECO:0007669"/>
    <property type="project" value="TreeGrafter"/>
</dbReference>
<feature type="transmembrane region" description="Helical" evidence="1">
    <location>
        <begin position="98"/>
        <end position="115"/>
    </location>
</feature>
<dbReference type="Pfam" id="PF02405">
    <property type="entry name" value="MlaE"/>
    <property type="match status" value="1"/>
</dbReference>
<keyword evidence="1" id="KW-1133">Transmembrane helix</keyword>
<dbReference type="AlphaFoldDB" id="A0A2G3PJT4"/>
<keyword evidence="1" id="KW-0472">Membrane</keyword>
<feature type="transmembrane region" description="Helical" evidence="1">
    <location>
        <begin position="169"/>
        <end position="190"/>
    </location>
</feature>
<comment type="caution">
    <text evidence="2">The sequence shown here is derived from an EMBL/GenBank/DDBJ whole genome shotgun (WGS) entry which is preliminary data.</text>
</comment>
<reference evidence="2 3" key="1">
    <citation type="submission" date="2017-10" db="EMBL/GenBank/DDBJ databases">
        <title>The draft genome sequence of Williamsia sp. BULT 1.1 isolated from the semi-arid grassland soils from South Africa.</title>
        <authorList>
            <person name="Kabwe M.H."/>
            <person name="Govender N."/>
            <person name="Mutseka Lunga P."/>
            <person name="Vikram S."/>
            <person name="Makhalanyane T.P."/>
        </authorList>
    </citation>
    <scope>NUCLEOTIDE SEQUENCE [LARGE SCALE GENOMIC DNA]</scope>
    <source>
        <strain evidence="2 3">BULT 1.1</strain>
    </source>
</reference>
<gene>
    <name evidence="2" type="ORF">CSW57_20825</name>
</gene>
<feature type="transmembrane region" description="Helical" evidence="1">
    <location>
        <begin position="69"/>
        <end position="91"/>
    </location>
</feature>
<dbReference type="Proteomes" id="UP000225108">
    <property type="component" value="Unassembled WGS sequence"/>
</dbReference>
<dbReference type="PANTHER" id="PTHR30188:SF13">
    <property type="entry name" value="CONSERVED HYPOTHETICAL INTEGRAL MEMBRANE PROTEIN YRBE3B"/>
    <property type="match status" value="1"/>
</dbReference>
<dbReference type="PANTHER" id="PTHR30188">
    <property type="entry name" value="ABC TRANSPORTER PERMEASE PROTEIN-RELATED"/>
    <property type="match status" value="1"/>
</dbReference>
<dbReference type="RefSeq" id="WP_099384349.1">
    <property type="nucleotide sequence ID" value="NZ_PEBD01000010.1"/>
</dbReference>
<feature type="transmembrane region" description="Helical" evidence="1">
    <location>
        <begin position="258"/>
        <end position="280"/>
    </location>
</feature>
<protein>
    <submittedName>
        <fullName evidence="2">ABC transporter permease</fullName>
    </submittedName>
</protein>
<evidence type="ECO:0000256" key="1">
    <source>
        <dbReference type="SAM" id="Phobius"/>
    </source>
</evidence>
<keyword evidence="1" id="KW-0812">Transmembrane</keyword>
<feature type="transmembrane region" description="Helical" evidence="1">
    <location>
        <begin position="28"/>
        <end position="49"/>
    </location>
</feature>
<evidence type="ECO:0000313" key="3">
    <source>
        <dbReference type="Proteomes" id="UP000225108"/>
    </source>
</evidence>
<organism evidence="2 3">
    <name type="scientific">Williamsia marianensis</name>
    <dbReference type="NCBI Taxonomy" id="85044"/>
    <lineage>
        <taxon>Bacteria</taxon>
        <taxon>Bacillati</taxon>
        <taxon>Actinomycetota</taxon>
        <taxon>Actinomycetes</taxon>
        <taxon>Mycobacteriales</taxon>
        <taxon>Nocardiaceae</taxon>
        <taxon>Williamsia</taxon>
    </lineage>
</organism>
<feature type="transmembrane region" description="Helical" evidence="1">
    <location>
        <begin position="226"/>
        <end position="246"/>
    </location>
</feature>
<sequence length="288" mass="30804">MVASKYTPPALKPIEWGKKVYQSPRDTLVLMGHQVTFLVRSVGAVPIAFKHYSKEIWRLLSDVTWGNGAIVVGGGTIGVIILLGIMGGATVGIEGYTALNLLGMSPVTGAISAFATTRELGPLLAAVAFTAQSGCRFTAQLGSMRISEEIDALESIAIRPMPYLVTTRMIAAVIAIIPLYSVSLAANYLACQLMFQVQSGQGRGAYLSYFYQFILSKDMVFSVMKVVVFVLLTTFIQCYYGFFASGGPEGVGVAAGHAIRLSIIVLVFANLLLTLVFWGLSPGIRISG</sequence>
<accession>A0A2G3PJT4</accession>
<evidence type="ECO:0000313" key="2">
    <source>
        <dbReference type="EMBL" id="PHV66078.1"/>
    </source>
</evidence>
<proteinExistence type="predicted"/>
<name>A0A2G3PJT4_WILMA</name>
<dbReference type="GO" id="GO:0043190">
    <property type="term" value="C:ATP-binding cassette (ABC) transporter complex"/>
    <property type="evidence" value="ECO:0007669"/>
    <property type="project" value="InterPro"/>
</dbReference>